<feature type="domain" description="PIN" evidence="1">
    <location>
        <begin position="7"/>
        <end position="64"/>
    </location>
</feature>
<protein>
    <recommendedName>
        <fullName evidence="1">PIN domain-containing protein</fullName>
    </recommendedName>
</protein>
<dbReference type="InterPro" id="IPR029060">
    <property type="entry name" value="PIN-like_dom_sf"/>
</dbReference>
<dbReference type="OrthoDB" id="676982at2"/>
<dbReference type="Proteomes" id="UP000245489">
    <property type="component" value="Unassembled WGS sequence"/>
</dbReference>
<keyword evidence="3" id="KW-1185">Reference proteome</keyword>
<accession>A0A316EF94</accession>
<dbReference type="CDD" id="cd18738">
    <property type="entry name" value="PIN_VapC4-5_FitB-like"/>
    <property type="match status" value="1"/>
</dbReference>
<name>A0A316EF94_9BACT</name>
<evidence type="ECO:0000313" key="3">
    <source>
        <dbReference type="Proteomes" id="UP000245489"/>
    </source>
</evidence>
<organism evidence="2 3">
    <name type="scientific">Arcicella aurantiaca</name>
    <dbReference type="NCBI Taxonomy" id="591202"/>
    <lineage>
        <taxon>Bacteria</taxon>
        <taxon>Pseudomonadati</taxon>
        <taxon>Bacteroidota</taxon>
        <taxon>Cytophagia</taxon>
        <taxon>Cytophagales</taxon>
        <taxon>Flectobacillaceae</taxon>
        <taxon>Arcicella</taxon>
    </lineage>
</organism>
<dbReference type="EMBL" id="QGGO01000004">
    <property type="protein sequence ID" value="PWK28358.1"/>
    <property type="molecule type" value="Genomic_DNA"/>
</dbReference>
<dbReference type="Gene3D" id="3.40.50.1010">
    <property type="entry name" value="5'-nuclease"/>
    <property type="match status" value="1"/>
</dbReference>
<dbReference type="AlphaFoldDB" id="A0A316EF94"/>
<dbReference type="InterPro" id="IPR002716">
    <property type="entry name" value="PIN_dom"/>
</dbReference>
<gene>
    <name evidence="2" type="ORF">LV89_01142</name>
</gene>
<dbReference type="RefSeq" id="WP_146199087.1">
    <property type="nucleotide sequence ID" value="NZ_QGGO01000004.1"/>
</dbReference>
<evidence type="ECO:0000259" key="1">
    <source>
        <dbReference type="Pfam" id="PF01850"/>
    </source>
</evidence>
<sequence length="75" mass="8605">MQKLKDFLSLSKIYYVDDVVADKTIYLRKKYRKLKLGDAIIAATAMANDLTLISRNTKDFENISGLTCINPYELK</sequence>
<proteinExistence type="predicted"/>
<evidence type="ECO:0000313" key="2">
    <source>
        <dbReference type="EMBL" id="PWK28358.1"/>
    </source>
</evidence>
<dbReference type="SUPFAM" id="SSF88723">
    <property type="entry name" value="PIN domain-like"/>
    <property type="match status" value="1"/>
</dbReference>
<comment type="caution">
    <text evidence="2">The sequence shown here is derived from an EMBL/GenBank/DDBJ whole genome shotgun (WGS) entry which is preliminary data.</text>
</comment>
<reference evidence="2 3" key="1">
    <citation type="submission" date="2018-05" db="EMBL/GenBank/DDBJ databases">
        <title>Genomic Encyclopedia of Archaeal and Bacterial Type Strains, Phase II (KMG-II): from individual species to whole genera.</title>
        <authorList>
            <person name="Goeker M."/>
        </authorList>
    </citation>
    <scope>NUCLEOTIDE SEQUENCE [LARGE SCALE GENOMIC DNA]</scope>
    <source>
        <strain evidence="2 3">DSM 22214</strain>
    </source>
</reference>
<dbReference type="Pfam" id="PF01850">
    <property type="entry name" value="PIN"/>
    <property type="match status" value="1"/>
</dbReference>